<dbReference type="STRING" id="1346286.SAMN05444362_11948"/>
<dbReference type="EMBL" id="FQUC01000019">
    <property type="protein sequence ID" value="SHG26537.1"/>
    <property type="molecule type" value="Genomic_DNA"/>
</dbReference>
<sequence length="138" mass="15469">MEELNHIARLEARNIKPTAVRLLIFKAMIQQKQAFSLSSLESVLDTVDKSTLSRTITLFHNNLLIHSIDDGSGSMKYSVCSSDCQCSINDLHVHFNCTNCKQTYCLESISIPKVQLPTGFVLQSVNFVMKGLCNKCQK</sequence>
<dbReference type="InterPro" id="IPR043135">
    <property type="entry name" value="Fur_C"/>
</dbReference>
<name>A0A1M5IE68_9BACT</name>
<dbReference type="Proteomes" id="UP000184480">
    <property type="component" value="Unassembled WGS sequence"/>
</dbReference>
<keyword evidence="2" id="KW-1185">Reference proteome</keyword>
<reference evidence="2" key="1">
    <citation type="submission" date="2016-11" db="EMBL/GenBank/DDBJ databases">
        <authorList>
            <person name="Varghese N."/>
            <person name="Submissions S."/>
        </authorList>
    </citation>
    <scope>NUCLEOTIDE SEQUENCE [LARGE SCALE GENOMIC DNA]</scope>
    <source>
        <strain evidence="2">DSM 27370</strain>
    </source>
</reference>
<dbReference type="Gene3D" id="3.30.1490.190">
    <property type="match status" value="1"/>
</dbReference>
<evidence type="ECO:0000313" key="2">
    <source>
        <dbReference type="Proteomes" id="UP000184480"/>
    </source>
</evidence>
<dbReference type="InterPro" id="IPR036390">
    <property type="entry name" value="WH_DNA-bd_sf"/>
</dbReference>
<dbReference type="Gene3D" id="1.10.10.10">
    <property type="entry name" value="Winged helix-like DNA-binding domain superfamily/Winged helix DNA-binding domain"/>
    <property type="match status" value="1"/>
</dbReference>
<dbReference type="AlphaFoldDB" id="A0A1M5IE68"/>
<protein>
    <submittedName>
        <fullName evidence="1">Fur family transcriptional regulator, ferric uptake regulator</fullName>
    </submittedName>
</protein>
<accession>A0A1M5IE68</accession>
<proteinExistence type="predicted"/>
<dbReference type="RefSeq" id="WP_062178670.1">
    <property type="nucleotide sequence ID" value="NZ_BBXL01000005.1"/>
</dbReference>
<organism evidence="1 2">
    <name type="scientific">Dysgonomonas macrotermitis</name>
    <dbReference type="NCBI Taxonomy" id="1346286"/>
    <lineage>
        <taxon>Bacteria</taxon>
        <taxon>Pseudomonadati</taxon>
        <taxon>Bacteroidota</taxon>
        <taxon>Bacteroidia</taxon>
        <taxon>Bacteroidales</taxon>
        <taxon>Dysgonomonadaceae</taxon>
        <taxon>Dysgonomonas</taxon>
    </lineage>
</organism>
<evidence type="ECO:0000313" key="1">
    <source>
        <dbReference type="EMBL" id="SHG26537.1"/>
    </source>
</evidence>
<gene>
    <name evidence="1" type="ORF">SAMN05444362_11948</name>
</gene>
<dbReference type="InterPro" id="IPR036388">
    <property type="entry name" value="WH-like_DNA-bd_sf"/>
</dbReference>
<dbReference type="SUPFAM" id="SSF46785">
    <property type="entry name" value="Winged helix' DNA-binding domain"/>
    <property type="match status" value="1"/>
</dbReference>
<dbReference type="OrthoDB" id="594893at2"/>